<dbReference type="Gene3D" id="3.30.160.60">
    <property type="entry name" value="Classic Zinc Finger"/>
    <property type="match status" value="1"/>
</dbReference>
<dbReference type="GO" id="GO:0008270">
    <property type="term" value="F:zinc ion binding"/>
    <property type="evidence" value="ECO:0007669"/>
    <property type="project" value="UniProtKB-KW"/>
</dbReference>
<keyword evidence="1" id="KW-0862">Zinc</keyword>
<evidence type="ECO:0000313" key="4">
    <source>
        <dbReference type="Proteomes" id="UP001301958"/>
    </source>
</evidence>
<keyword evidence="1" id="KW-0863">Zinc-finger</keyword>
<name>A0AAN7GWA7_9PEZI</name>
<gene>
    <name evidence="3" type="ORF">QBC38DRAFT_488475</name>
</gene>
<reference evidence="3" key="2">
    <citation type="submission" date="2023-05" db="EMBL/GenBank/DDBJ databases">
        <authorList>
            <consortium name="Lawrence Berkeley National Laboratory"/>
            <person name="Steindorff A."/>
            <person name="Hensen N."/>
            <person name="Bonometti L."/>
            <person name="Westerberg I."/>
            <person name="Brannstrom I.O."/>
            <person name="Guillou S."/>
            <person name="Cros-Aarteil S."/>
            <person name="Calhoun S."/>
            <person name="Haridas S."/>
            <person name="Kuo A."/>
            <person name="Mondo S."/>
            <person name="Pangilinan J."/>
            <person name="Riley R."/>
            <person name="Labutti K."/>
            <person name="Andreopoulos B."/>
            <person name="Lipzen A."/>
            <person name="Chen C."/>
            <person name="Yanf M."/>
            <person name="Daum C."/>
            <person name="Ng V."/>
            <person name="Clum A."/>
            <person name="Ohm R."/>
            <person name="Martin F."/>
            <person name="Silar P."/>
            <person name="Natvig D."/>
            <person name="Lalanne C."/>
            <person name="Gautier V."/>
            <person name="Ament-Velasquez S.L."/>
            <person name="Kruys A."/>
            <person name="Hutchinson M.I."/>
            <person name="Powell A.J."/>
            <person name="Barry K."/>
            <person name="Miller A.N."/>
            <person name="Grigoriev I.V."/>
            <person name="Debuchy R."/>
            <person name="Gladieux P."/>
            <person name="Thoren M.H."/>
            <person name="Johannesson H."/>
        </authorList>
    </citation>
    <scope>NUCLEOTIDE SEQUENCE</scope>
    <source>
        <strain evidence="3">CBS 990.96</strain>
    </source>
</reference>
<organism evidence="3 4">
    <name type="scientific">Podospora fimiseda</name>
    <dbReference type="NCBI Taxonomy" id="252190"/>
    <lineage>
        <taxon>Eukaryota</taxon>
        <taxon>Fungi</taxon>
        <taxon>Dikarya</taxon>
        <taxon>Ascomycota</taxon>
        <taxon>Pezizomycotina</taxon>
        <taxon>Sordariomycetes</taxon>
        <taxon>Sordariomycetidae</taxon>
        <taxon>Sordariales</taxon>
        <taxon>Podosporaceae</taxon>
        <taxon>Podospora</taxon>
    </lineage>
</organism>
<keyword evidence="1" id="KW-0479">Metal-binding</keyword>
<dbReference type="InterPro" id="IPR036236">
    <property type="entry name" value="Znf_C2H2_sf"/>
</dbReference>
<evidence type="ECO:0000259" key="2">
    <source>
        <dbReference type="PROSITE" id="PS50157"/>
    </source>
</evidence>
<sequence length="257" mass="28272">MFAPRLCIDRPTCSCFVCEQTSPPSTVTSDCQEAILNPWVWYYQHNQLLPLAASQSWLQHGHSYHANNYFAPNMQAGPTAPFAPSSGFMPSHNTTSQHSADDFANCVTSDSLLPLVTQIQTPIDLPFNQPLRFETATHNVDCQPLNLPGEHGTLPEISVQSCRTASPLQHQLWSPLVPSCIQAQGSCNTHVCSICPGSTFSSKKDLRQHNDTVHEGTRSWACSACWKAYGTNSNCHRHIRGSKGCRDSGGKPFNLMS</sequence>
<protein>
    <recommendedName>
        <fullName evidence="2">C2H2-type domain-containing protein</fullName>
    </recommendedName>
</protein>
<feature type="domain" description="C2H2-type" evidence="2">
    <location>
        <begin position="220"/>
        <end position="252"/>
    </location>
</feature>
<accession>A0AAN7GWA7</accession>
<evidence type="ECO:0000313" key="3">
    <source>
        <dbReference type="EMBL" id="KAK4223084.1"/>
    </source>
</evidence>
<evidence type="ECO:0000256" key="1">
    <source>
        <dbReference type="PROSITE-ProRule" id="PRU00042"/>
    </source>
</evidence>
<dbReference type="SUPFAM" id="SSF57667">
    <property type="entry name" value="beta-beta-alpha zinc fingers"/>
    <property type="match status" value="1"/>
</dbReference>
<reference evidence="3" key="1">
    <citation type="journal article" date="2023" name="Mol. Phylogenet. Evol.">
        <title>Genome-scale phylogeny and comparative genomics of the fungal order Sordariales.</title>
        <authorList>
            <person name="Hensen N."/>
            <person name="Bonometti L."/>
            <person name="Westerberg I."/>
            <person name="Brannstrom I.O."/>
            <person name="Guillou S."/>
            <person name="Cros-Aarteil S."/>
            <person name="Calhoun S."/>
            <person name="Haridas S."/>
            <person name="Kuo A."/>
            <person name="Mondo S."/>
            <person name="Pangilinan J."/>
            <person name="Riley R."/>
            <person name="LaButti K."/>
            <person name="Andreopoulos B."/>
            <person name="Lipzen A."/>
            <person name="Chen C."/>
            <person name="Yan M."/>
            <person name="Daum C."/>
            <person name="Ng V."/>
            <person name="Clum A."/>
            <person name="Steindorff A."/>
            <person name="Ohm R.A."/>
            <person name="Martin F."/>
            <person name="Silar P."/>
            <person name="Natvig D.O."/>
            <person name="Lalanne C."/>
            <person name="Gautier V."/>
            <person name="Ament-Velasquez S.L."/>
            <person name="Kruys A."/>
            <person name="Hutchinson M.I."/>
            <person name="Powell A.J."/>
            <person name="Barry K."/>
            <person name="Miller A.N."/>
            <person name="Grigoriev I.V."/>
            <person name="Debuchy R."/>
            <person name="Gladieux P."/>
            <person name="Hiltunen Thoren M."/>
            <person name="Johannesson H."/>
        </authorList>
    </citation>
    <scope>NUCLEOTIDE SEQUENCE</scope>
    <source>
        <strain evidence="3">CBS 990.96</strain>
    </source>
</reference>
<dbReference type="PROSITE" id="PS50157">
    <property type="entry name" value="ZINC_FINGER_C2H2_2"/>
    <property type="match status" value="1"/>
</dbReference>
<comment type="caution">
    <text evidence="3">The sequence shown here is derived from an EMBL/GenBank/DDBJ whole genome shotgun (WGS) entry which is preliminary data.</text>
</comment>
<dbReference type="AlphaFoldDB" id="A0AAN7GWA7"/>
<dbReference type="Proteomes" id="UP001301958">
    <property type="component" value="Unassembled WGS sequence"/>
</dbReference>
<keyword evidence="4" id="KW-1185">Reference proteome</keyword>
<dbReference type="InterPro" id="IPR013087">
    <property type="entry name" value="Znf_C2H2_type"/>
</dbReference>
<dbReference type="EMBL" id="MU865441">
    <property type="protein sequence ID" value="KAK4223084.1"/>
    <property type="molecule type" value="Genomic_DNA"/>
</dbReference>
<proteinExistence type="predicted"/>